<dbReference type="GO" id="GO:0006885">
    <property type="term" value="P:regulation of pH"/>
    <property type="evidence" value="ECO:0007669"/>
    <property type="project" value="TreeGrafter"/>
</dbReference>
<evidence type="ECO:0000259" key="11">
    <source>
        <dbReference type="Pfam" id="PF00999"/>
    </source>
</evidence>
<dbReference type="InterPro" id="IPR006153">
    <property type="entry name" value="Cation/H_exchanger_TM"/>
</dbReference>
<evidence type="ECO:0000256" key="5">
    <source>
        <dbReference type="ARBA" id="ARBA00022958"/>
    </source>
</evidence>
<dbReference type="Gene3D" id="1.20.1530.20">
    <property type="match status" value="1"/>
</dbReference>
<keyword evidence="13" id="KW-1185">Reference proteome</keyword>
<dbReference type="GO" id="GO:0015297">
    <property type="term" value="F:antiporter activity"/>
    <property type="evidence" value="ECO:0007669"/>
    <property type="project" value="InterPro"/>
</dbReference>
<organism evidence="12 13">
    <name type="scientific">Salix brachista</name>
    <dbReference type="NCBI Taxonomy" id="2182728"/>
    <lineage>
        <taxon>Eukaryota</taxon>
        <taxon>Viridiplantae</taxon>
        <taxon>Streptophyta</taxon>
        <taxon>Embryophyta</taxon>
        <taxon>Tracheophyta</taxon>
        <taxon>Spermatophyta</taxon>
        <taxon>Magnoliopsida</taxon>
        <taxon>eudicotyledons</taxon>
        <taxon>Gunneridae</taxon>
        <taxon>Pentapetalae</taxon>
        <taxon>rosids</taxon>
        <taxon>fabids</taxon>
        <taxon>Malpighiales</taxon>
        <taxon>Salicaceae</taxon>
        <taxon>Saliceae</taxon>
        <taxon>Salix</taxon>
    </lineage>
</organism>
<dbReference type="Pfam" id="PF00999">
    <property type="entry name" value="Na_H_Exchanger"/>
    <property type="match status" value="1"/>
</dbReference>
<dbReference type="InterPro" id="IPR038770">
    <property type="entry name" value="Na+/solute_symporter_sf"/>
</dbReference>
<feature type="transmembrane region" description="Helical" evidence="10">
    <location>
        <begin position="21"/>
        <end position="41"/>
    </location>
</feature>
<evidence type="ECO:0000313" key="12">
    <source>
        <dbReference type="EMBL" id="KAB5556419.1"/>
    </source>
</evidence>
<name>A0A5N5MMX4_9ROSI</name>
<keyword evidence="7" id="KW-0406">Ion transport</keyword>
<keyword evidence="4 10" id="KW-0812">Transmembrane</keyword>
<dbReference type="Proteomes" id="UP000326939">
    <property type="component" value="Chromosome 5"/>
</dbReference>
<keyword evidence="6 10" id="KW-1133">Transmembrane helix</keyword>
<dbReference type="InterPro" id="IPR050794">
    <property type="entry name" value="CPA2_transporter"/>
</dbReference>
<comment type="caution">
    <text evidence="12">The sequence shown here is derived from an EMBL/GenBank/DDBJ whole genome shotgun (WGS) entry which is preliminary data.</text>
</comment>
<dbReference type="GO" id="GO:0012505">
    <property type="term" value="C:endomembrane system"/>
    <property type="evidence" value="ECO:0007669"/>
    <property type="project" value="TreeGrafter"/>
</dbReference>
<evidence type="ECO:0000256" key="8">
    <source>
        <dbReference type="ARBA" id="ARBA00023136"/>
    </source>
</evidence>
<dbReference type="GO" id="GO:1902600">
    <property type="term" value="P:proton transmembrane transport"/>
    <property type="evidence" value="ECO:0007669"/>
    <property type="project" value="InterPro"/>
</dbReference>
<evidence type="ECO:0000256" key="6">
    <source>
        <dbReference type="ARBA" id="ARBA00022989"/>
    </source>
</evidence>
<keyword evidence="8 10" id="KW-0472">Membrane</keyword>
<evidence type="ECO:0000256" key="4">
    <source>
        <dbReference type="ARBA" id="ARBA00022692"/>
    </source>
</evidence>
<evidence type="ECO:0000256" key="10">
    <source>
        <dbReference type="SAM" id="Phobius"/>
    </source>
</evidence>
<keyword evidence="3" id="KW-0633">Potassium transport</keyword>
<evidence type="ECO:0000256" key="9">
    <source>
        <dbReference type="ARBA" id="ARBA00038341"/>
    </source>
</evidence>
<dbReference type="EMBL" id="VDCV01000005">
    <property type="protein sequence ID" value="KAB5556419.1"/>
    <property type="molecule type" value="Genomic_DNA"/>
</dbReference>
<feature type="domain" description="Cation/H+ exchanger transmembrane" evidence="11">
    <location>
        <begin position="61"/>
        <end position="122"/>
    </location>
</feature>
<feature type="transmembrane region" description="Helical" evidence="10">
    <location>
        <begin position="94"/>
        <end position="117"/>
    </location>
</feature>
<sequence length="305" mass="33406">MGSSVIERSKAFVSKILPLQSVMLLETMINVGVLNLIFLIEVEMDISVIKELVIKSLSQEISLFLGVAPSVTAFPLLARILAEMKLINTEIGRVAMSSALINDICAWILLAFAITLTENEAAFLASLQGIRYSCIGTHSILGAFVYGLVIPNVPLRVTLIEKLEDFCSTKCMYLKGLLLFSHELQRPCGNDCPKCWQGPEGEDAIEPDDSGMLTVETENKRGKWCDAEYVSEFRIQTAHDESRSYNEKAVNNDWSECLELGAIRDLLASCSDSFCSGGTTACYGARNTSCPCSTRGTVQQCADSE</sequence>
<keyword evidence="2" id="KW-0813">Transport</keyword>
<gene>
    <name evidence="12" type="ORF">DKX38_007328</name>
</gene>
<evidence type="ECO:0000256" key="1">
    <source>
        <dbReference type="ARBA" id="ARBA00004141"/>
    </source>
</evidence>
<comment type="subcellular location">
    <subcellularLocation>
        <location evidence="1">Membrane</location>
        <topology evidence="1">Multi-pass membrane protein</topology>
    </subcellularLocation>
</comment>
<protein>
    <recommendedName>
        <fullName evidence="11">Cation/H+ exchanger transmembrane domain-containing protein</fullName>
    </recommendedName>
</protein>
<dbReference type="GO" id="GO:0006813">
    <property type="term" value="P:potassium ion transport"/>
    <property type="evidence" value="ECO:0007669"/>
    <property type="project" value="UniProtKB-KW"/>
</dbReference>
<dbReference type="PANTHER" id="PTHR32468:SF26">
    <property type="entry name" value="CATION_H(+) ANTIPORTER 15"/>
    <property type="match status" value="1"/>
</dbReference>
<evidence type="ECO:0000256" key="3">
    <source>
        <dbReference type="ARBA" id="ARBA00022538"/>
    </source>
</evidence>
<dbReference type="GO" id="GO:0016020">
    <property type="term" value="C:membrane"/>
    <property type="evidence" value="ECO:0007669"/>
    <property type="project" value="UniProtKB-SubCell"/>
</dbReference>
<comment type="similarity">
    <text evidence="9">Belongs to the monovalent cation:proton antiporter 2 (CPA2) transporter (TC 2.A.37) family. CHX (TC 2.A.37.4) subfamily.</text>
</comment>
<evidence type="ECO:0000256" key="2">
    <source>
        <dbReference type="ARBA" id="ARBA00022448"/>
    </source>
</evidence>
<dbReference type="AlphaFoldDB" id="A0A5N5MMX4"/>
<evidence type="ECO:0000256" key="7">
    <source>
        <dbReference type="ARBA" id="ARBA00023065"/>
    </source>
</evidence>
<reference evidence="13" key="1">
    <citation type="journal article" date="2019" name="Gigascience">
        <title>De novo genome assembly of the endangered Acer yangbiense, a plant species with extremely small populations endemic to Yunnan Province, China.</title>
        <authorList>
            <person name="Yang J."/>
            <person name="Wariss H.M."/>
            <person name="Tao L."/>
            <person name="Zhang R."/>
            <person name="Yun Q."/>
            <person name="Hollingsworth P."/>
            <person name="Dao Z."/>
            <person name="Luo G."/>
            <person name="Guo H."/>
            <person name="Ma Y."/>
            <person name="Sun W."/>
        </authorList>
    </citation>
    <scope>NUCLEOTIDE SEQUENCE [LARGE SCALE GENOMIC DNA]</scope>
    <source>
        <strain evidence="13">cv. br00</strain>
    </source>
</reference>
<proteinExistence type="inferred from homology"/>
<evidence type="ECO:0000313" key="13">
    <source>
        <dbReference type="Proteomes" id="UP000326939"/>
    </source>
</evidence>
<keyword evidence="5" id="KW-0630">Potassium</keyword>
<feature type="transmembrane region" description="Helical" evidence="10">
    <location>
        <begin position="61"/>
        <end position="82"/>
    </location>
</feature>
<dbReference type="PANTHER" id="PTHR32468">
    <property type="entry name" value="CATION/H + ANTIPORTER"/>
    <property type="match status" value="1"/>
</dbReference>
<feature type="transmembrane region" description="Helical" evidence="10">
    <location>
        <begin position="129"/>
        <end position="149"/>
    </location>
</feature>
<accession>A0A5N5MMX4</accession>